<gene>
    <name evidence="8" type="ORF">CEQ21_24580</name>
</gene>
<keyword evidence="4" id="KW-0233">DNA recombination</keyword>
<dbReference type="Pfam" id="PF00589">
    <property type="entry name" value="Phage_integrase"/>
    <property type="match status" value="1"/>
</dbReference>
<feature type="domain" description="Tyr recombinase" evidence="6">
    <location>
        <begin position="166"/>
        <end position="361"/>
    </location>
</feature>
<name>A0A553SNK4_NIACI</name>
<sequence>MASFRKRGSTWEYRIRFTDPQTGKRKEKVKAGFKTKKEAQIVAAQIEQEIFLGNNPILKKNEFSVKDWLEEWLKIYGGMCHESTLIARKNYINKSIIPEIGFYQLNQLKRVEYQKFINQLSERYAKKTVQTIHSIFCTAINKAVELEYIQFNKFQNIQIQKDHSIEKRNYLTRDEVSRFLITAKNCPNHHYLIASLLLRTGIRKGELLGLLWEDVNLKEKTISITKSRSNYGVKEPKTPSSYRTISIDNTLVEEIKEYQTWQEKNKEKHGINYVQTNYVITTWNGTPMGTFGVNKVISTIVDKANLPKISPHGLRHTHAIMMLESGNDIKIVSDRLGHSSLNITTDVYLHITKKHEKESILRLESYLKD</sequence>
<dbReference type="InterPro" id="IPR011010">
    <property type="entry name" value="DNA_brk_join_enz"/>
</dbReference>
<dbReference type="Pfam" id="PF14657">
    <property type="entry name" value="Arm-DNA-bind_4"/>
    <property type="match status" value="1"/>
</dbReference>
<dbReference type="EMBL" id="RIBP01000004">
    <property type="protein sequence ID" value="TRZ38562.1"/>
    <property type="molecule type" value="Genomic_DNA"/>
</dbReference>
<dbReference type="InterPro" id="IPR028259">
    <property type="entry name" value="AP2-like_int_N"/>
</dbReference>
<comment type="similarity">
    <text evidence="1">Belongs to the 'phage' integrase family.</text>
</comment>
<evidence type="ECO:0000313" key="9">
    <source>
        <dbReference type="Proteomes" id="UP000319837"/>
    </source>
</evidence>
<dbReference type="PROSITE" id="PS51900">
    <property type="entry name" value="CB"/>
    <property type="match status" value="1"/>
</dbReference>
<dbReference type="Gene3D" id="1.10.150.130">
    <property type="match status" value="1"/>
</dbReference>
<proteinExistence type="inferred from homology"/>
<evidence type="ECO:0000256" key="4">
    <source>
        <dbReference type="ARBA" id="ARBA00023172"/>
    </source>
</evidence>
<evidence type="ECO:0000259" key="7">
    <source>
        <dbReference type="PROSITE" id="PS51900"/>
    </source>
</evidence>
<evidence type="ECO:0000256" key="3">
    <source>
        <dbReference type="ARBA" id="ARBA00023125"/>
    </source>
</evidence>
<evidence type="ECO:0000259" key="6">
    <source>
        <dbReference type="PROSITE" id="PS51898"/>
    </source>
</evidence>
<dbReference type="GO" id="GO:0015074">
    <property type="term" value="P:DNA integration"/>
    <property type="evidence" value="ECO:0007669"/>
    <property type="project" value="UniProtKB-KW"/>
</dbReference>
<comment type="caution">
    <text evidence="8">The sequence shown here is derived from an EMBL/GenBank/DDBJ whole genome shotgun (WGS) entry which is preliminary data.</text>
</comment>
<dbReference type="InterPro" id="IPR002104">
    <property type="entry name" value="Integrase_catalytic"/>
</dbReference>
<dbReference type="GO" id="GO:0006310">
    <property type="term" value="P:DNA recombination"/>
    <property type="evidence" value="ECO:0007669"/>
    <property type="project" value="UniProtKB-KW"/>
</dbReference>
<feature type="domain" description="Core-binding (CB)" evidence="7">
    <location>
        <begin position="63"/>
        <end position="144"/>
    </location>
</feature>
<dbReference type="CDD" id="cd01189">
    <property type="entry name" value="INT_ICEBs1_C_like"/>
    <property type="match status" value="1"/>
</dbReference>
<accession>A0A553SNK4</accession>
<dbReference type="PANTHER" id="PTHR30349">
    <property type="entry name" value="PHAGE INTEGRASE-RELATED"/>
    <property type="match status" value="1"/>
</dbReference>
<dbReference type="InterPro" id="IPR004107">
    <property type="entry name" value="Integrase_SAM-like_N"/>
</dbReference>
<keyword evidence="2" id="KW-0229">DNA integration</keyword>
<dbReference type="PROSITE" id="PS51898">
    <property type="entry name" value="TYR_RECOMBINASE"/>
    <property type="match status" value="1"/>
</dbReference>
<evidence type="ECO:0000256" key="2">
    <source>
        <dbReference type="ARBA" id="ARBA00022908"/>
    </source>
</evidence>
<protein>
    <submittedName>
        <fullName evidence="8">Site-specific integrase</fullName>
    </submittedName>
</protein>
<dbReference type="PANTHER" id="PTHR30349:SF64">
    <property type="entry name" value="PROPHAGE INTEGRASE INTD-RELATED"/>
    <property type="match status" value="1"/>
</dbReference>
<dbReference type="Pfam" id="PF14659">
    <property type="entry name" value="Phage_int_SAM_3"/>
    <property type="match status" value="1"/>
</dbReference>
<dbReference type="InterPro" id="IPR044068">
    <property type="entry name" value="CB"/>
</dbReference>
<dbReference type="SUPFAM" id="SSF56349">
    <property type="entry name" value="DNA breaking-rejoining enzymes"/>
    <property type="match status" value="1"/>
</dbReference>
<dbReference type="InterPro" id="IPR010998">
    <property type="entry name" value="Integrase_recombinase_N"/>
</dbReference>
<evidence type="ECO:0000313" key="8">
    <source>
        <dbReference type="EMBL" id="TRZ38562.1"/>
    </source>
</evidence>
<organism evidence="8 9">
    <name type="scientific">Niallia circulans</name>
    <name type="common">Bacillus circulans</name>
    <dbReference type="NCBI Taxonomy" id="1397"/>
    <lineage>
        <taxon>Bacteria</taxon>
        <taxon>Bacillati</taxon>
        <taxon>Bacillota</taxon>
        <taxon>Bacilli</taxon>
        <taxon>Bacillales</taxon>
        <taxon>Bacillaceae</taxon>
        <taxon>Niallia</taxon>
    </lineage>
</organism>
<keyword evidence="3 5" id="KW-0238">DNA-binding</keyword>
<reference evidence="9" key="1">
    <citation type="submission" date="2018-10" db="EMBL/GenBank/DDBJ databases">
        <title>FDA dAtabase for Regulatory Grade micrObial Sequences (FDA-ARGOS): Supporting development and validation of Infectious Disease Dx tests.</title>
        <authorList>
            <person name="Minogue T."/>
            <person name="Wolcott M."/>
            <person name="Wasieloski L."/>
            <person name="Aguilar W."/>
            <person name="Moore D."/>
            <person name="Tallon L."/>
            <person name="Sadzewicz L."/>
            <person name="Sengamalay N."/>
            <person name="Ott S."/>
            <person name="Godinez A."/>
            <person name="Nagaraj S."/>
            <person name="Vavikolanu K."/>
            <person name="Vyas G."/>
            <person name="Nadendla S."/>
            <person name="George J."/>
            <person name="Sichtig H."/>
        </authorList>
    </citation>
    <scope>NUCLEOTIDE SEQUENCE [LARGE SCALE GENOMIC DNA]</scope>
    <source>
        <strain evidence="9">FDAARGOS_343</strain>
    </source>
</reference>
<dbReference type="InterPro" id="IPR013762">
    <property type="entry name" value="Integrase-like_cat_sf"/>
</dbReference>
<dbReference type="AlphaFoldDB" id="A0A553SNK4"/>
<dbReference type="Proteomes" id="UP000319837">
    <property type="component" value="Unassembled WGS sequence"/>
</dbReference>
<evidence type="ECO:0000256" key="5">
    <source>
        <dbReference type="PROSITE-ProRule" id="PRU01248"/>
    </source>
</evidence>
<dbReference type="InterPro" id="IPR050090">
    <property type="entry name" value="Tyrosine_recombinase_XerCD"/>
</dbReference>
<dbReference type="Gene3D" id="1.10.443.10">
    <property type="entry name" value="Intergrase catalytic core"/>
    <property type="match status" value="1"/>
</dbReference>
<dbReference type="GO" id="GO:0003677">
    <property type="term" value="F:DNA binding"/>
    <property type="evidence" value="ECO:0007669"/>
    <property type="project" value="UniProtKB-UniRule"/>
</dbReference>
<evidence type="ECO:0000256" key="1">
    <source>
        <dbReference type="ARBA" id="ARBA00008857"/>
    </source>
</evidence>